<dbReference type="EMBL" id="JABBFX010000005">
    <property type="protein sequence ID" value="NML48437.1"/>
    <property type="molecule type" value="Genomic_DNA"/>
</dbReference>
<keyword evidence="3" id="KW-1185">Reference proteome</keyword>
<gene>
    <name evidence="2" type="ORF">HHL11_32125</name>
</gene>
<sequence length="348" mass="36388">MGYADSRGQHPHRVRPAVPTSWRQEVKTFALRTALAFACALPLVALAQAPAWPVKPITLVVGSAPGGSNDTFARAIGKKLSDALGQPVVVDNRPAAGGILANAIVAKAPADGYSLVVLSSTFTTGAAIRNNLPYDAIKSFKPVAMLGKGPLLVTVAHDSPFKNIGEVVAAAKANPGKLNYGTSGTGSINQFATELFSDAAGIKLTHVPYKGMGPATTDLLAGQIQLLVASAPSILAQVKGGRLRALAVTSPTRSPVAPELPALEQSGYKGSSTDLWWGVLAPAATPQPVVDRLNTEINKIILSAEMREFFLKEGAEPAAMKPAEFEAFIAAEIERWRQVAKAADIKAD</sequence>
<evidence type="ECO:0000313" key="3">
    <source>
        <dbReference type="Proteomes" id="UP000541185"/>
    </source>
</evidence>
<dbReference type="InterPro" id="IPR042100">
    <property type="entry name" value="Bug_dom1"/>
</dbReference>
<organism evidence="2 3">
    <name type="scientific">Ramlibacter agri</name>
    <dbReference type="NCBI Taxonomy" id="2728837"/>
    <lineage>
        <taxon>Bacteria</taxon>
        <taxon>Pseudomonadati</taxon>
        <taxon>Pseudomonadota</taxon>
        <taxon>Betaproteobacteria</taxon>
        <taxon>Burkholderiales</taxon>
        <taxon>Comamonadaceae</taxon>
        <taxon>Ramlibacter</taxon>
    </lineage>
</organism>
<dbReference type="PANTHER" id="PTHR42928:SF5">
    <property type="entry name" value="BLR1237 PROTEIN"/>
    <property type="match status" value="1"/>
</dbReference>
<dbReference type="SUPFAM" id="SSF53850">
    <property type="entry name" value="Periplasmic binding protein-like II"/>
    <property type="match status" value="1"/>
</dbReference>
<dbReference type="Proteomes" id="UP000541185">
    <property type="component" value="Unassembled WGS sequence"/>
</dbReference>
<name>A0A848HDH2_9BURK</name>
<dbReference type="Pfam" id="PF03401">
    <property type="entry name" value="TctC"/>
    <property type="match status" value="1"/>
</dbReference>
<dbReference type="InterPro" id="IPR005064">
    <property type="entry name" value="BUG"/>
</dbReference>
<dbReference type="Gene3D" id="3.40.190.150">
    <property type="entry name" value="Bordetella uptake gene, domain 1"/>
    <property type="match status" value="1"/>
</dbReference>
<dbReference type="PIRSF" id="PIRSF017082">
    <property type="entry name" value="YflP"/>
    <property type="match status" value="1"/>
</dbReference>
<dbReference type="CDD" id="cd13578">
    <property type="entry name" value="PBP2_Bug27"/>
    <property type="match status" value="1"/>
</dbReference>
<proteinExistence type="inferred from homology"/>
<dbReference type="Gene3D" id="3.40.190.10">
    <property type="entry name" value="Periplasmic binding protein-like II"/>
    <property type="match status" value="1"/>
</dbReference>
<dbReference type="AlphaFoldDB" id="A0A848HDH2"/>
<evidence type="ECO:0000256" key="1">
    <source>
        <dbReference type="ARBA" id="ARBA00006987"/>
    </source>
</evidence>
<dbReference type="PANTHER" id="PTHR42928">
    <property type="entry name" value="TRICARBOXYLATE-BINDING PROTEIN"/>
    <property type="match status" value="1"/>
</dbReference>
<protein>
    <submittedName>
        <fullName evidence="2">Tripartite tricarboxylate transporter substrate binding protein</fullName>
    </submittedName>
</protein>
<evidence type="ECO:0000313" key="2">
    <source>
        <dbReference type="EMBL" id="NML48437.1"/>
    </source>
</evidence>
<reference evidence="2 3" key="1">
    <citation type="submission" date="2020-04" db="EMBL/GenBank/DDBJ databases">
        <title>Ramlibacter sp. G-1-2-2 isolated from soil.</title>
        <authorList>
            <person name="Dahal R.H."/>
        </authorList>
    </citation>
    <scope>NUCLEOTIDE SEQUENCE [LARGE SCALE GENOMIC DNA]</scope>
    <source>
        <strain evidence="2 3">G-1-2-2</strain>
    </source>
</reference>
<accession>A0A848HDH2</accession>
<comment type="similarity">
    <text evidence="1">Belongs to the UPF0065 (bug) family.</text>
</comment>
<comment type="caution">
    <text evidence="2">The sequence shown here is derived from an EMBL/GenBank/DDBJ whole genome shotgun (WGS) entry which is preliminary data.</text>
</comment>